<sequence length="55" mass="6295">MACCLRCNNIKGDRTPREMGWTLRFAPRAPHGTAWLVRGVERAQPEWREFLAPAA</sequence>
<evidence type="ECO:0000313" key="1">
    <source>
        <dbReference type="EMBL" id="GMA91407.1"/>
    </source>
</evidence>
<proteinExistence type="predicted"/>
<reference evidence="2" key="1">
    <citation type="journal article" date="2019" name="Int. J. Syst. Evol. Microbiol.">
        <title>The Global Catalogue of Microorganisms (GCM) 10K type strain sequencing project: providing services to taxonomists for standard genome sequencing and annotation.</title>
        <authorList>
            <consortium name="The Broad Institute Genomics Platform"/>
            <consortium name="The Broad Institute Genome Sequencing Center for Infectious Disease"/>
            <person name="Wu L."/>
            <person name="Ma J."/>
        </authorList>
    </citation>
    <scope>NUCLEOTIDE SEQUENCE [LARGE SCALE GENOMIC DNA]</scope>
    <source>
        <strain evidence="2">NBRC 108755</strain>
    </source>
</reference>
<dbReference type="EMBL" id="BSVA01000001">
    <property type="protein sequence ID" value="GMA91407.1"/>
    <property type="molecule type" value="Genomic_DNA"/>
</dbReference>
<evidence type="ECO:0000313" key="2">
    <source>
        <dbReference type="Proteomes" id="UP001157069"/>
    </source>
</evidence>
<keyword evidence="2" id="KW-1185">Reference proteome</keyword>
<dbReference type="Proteomes" id="UP001157069">
    <property type="component" value="Unassembled WGS sequence"/>
</dbReference>
<organism evidence="1 2">
    <name type="scientific">Homoserinibacter gongjuensis</name>
    <dbReference type="NCBI Taxonomy" id="1162968"/>
    <lineage>
        <taxon>Bacteria</taxon>
        <taxon>Bacillati</taxon>
        <taxon>Actinomycetota</taxon>
        <taxon>Actinomycetes</taxon>
        <taxon>Micrococcales</taxon>
        <taxon>Microbacteriaceae</taxon>
        <taxon>Homoserinibacter</taxon>
    </lineage>
</organism>
<protein>
    <recommendedName>
        <fullName evidence="3">HNH endonuclease</fullName>
    </recommendedName>
</protein>
<accession>A0ABQ6JSX7</accession>
<gene>
    <name evidence="1" type="ORF">GCM10025869_19360</name>
</gene>
<comment type="caution">
    <text evidence="1">The sequence shown here is derived from an EMBL/GenBank/DDBJ whole genome shotgun (WGS) entry which is preliminary data.</text>
</comment>
<name>A0ABQ6JSX7_9MICO</name>
<evidence type="ECO:0008006" key="3">
    <source>
        <dbReference type="Google" id="ProtNLM"/>
    </source>
</evidence>